<keyword evidence="1" id="KW-1133">Transmembrane helix</keyword>
<keyword evidence="3" id="KW-1185">Reference proteome</keyword>
<gene>
    <name evidence="2" type="ORF">JNB71_07805</name>
</gene>
<name>A0ABS7H7X0_9HYPH</name>
<evidence type="ECO:0000256" key="1">
    <source>
        <dbReference type="SAM" id="Phobius"/>
    </source>
</evidence>
<evidence type="ECO:0000313" key="2">
    <source>
        <dbReference type="EMBL" id="MBW9063220.1"/>
    </source>
</evidence>
<sequence>MGFGPARPPITEDVAEVIAKDIKSGEGKEPTSEVPLAFQTGRRPVDPETLDQARKQMTMFGIFAIAVLAVLLAVWWAA</sequence>
<dbReference type="Proteomes" id="UP000757604">
    <property type="component" value="Unassembled WGS sequence"/>
</dbReference>
<reference evidence="2 3" key="1">
    <citation type="journal article" date="2021" name="MBio">
        <title>Poor Competitiveness of Bradyrhizobium in Pigeon Pea Root Colonization in Indian Soils.</title>
        <authorList>
            <person name="Chalasani D."/>
            <person name="Basu A."/>
            <person name="Pullabhotla S.V.S.R.N."/>
            <person name="Jorrin B."/>
            <person name="Neal A.L."/>
            <person name="Poole P.S."/>
            <person name="Podile A.R."/>
            <person name="Tkacz A."/>
        </authorList>
    </citation>
    <scope>NUCLEOTIDE SEQUENCE [LARGE SCALE GENOMIC DNA]</scope>
    <source>
        <strain evidence="2 3">HU44</strain>
    </source>
</reference>
<dbReference type="RefSeq" id="WP_112853444.1">
    <property type="nucleotide sequence ID" value="NZ_JAEUAO010000002.1"/>
</dbReference>
<keyword evidence="1" id="KW-0472">Membrane</keyword>
<proteinExistence type="predicted"/>
<feature type="transmembrane region" description="Helical" evidence="1">
    <location>
        <begin position="57"/>
        <end position="77"/>
    </location>
</feature>
<protein>
    <submittedName>
        <fullName evidence="2">Uncharacterized protein</fullName>
    </submittedName>
</protein>
<organism evidence="2 3">
    <name type="scientific">Rhizobium herbae</name>
    <dbReference type="NCBI Taxonomy" id="508661"/>
    <lineage>
        <taxon>Bacteria</taxon>
        <taxon>Pseudomonadati</taxon>
        <taxon>Pseudomonadota</taxon>
        <taxon>Alphaproteobacteria</taxon>
        <taxon>Hyphomicrobiales</taxon>
        <taxon>Rhizobiaceae</taxon>
        <taxon>Rhizobium/Agrobacterium group</taxon>
        <taxon>Rhizobium</taxon>
    </lineage>
</organism>
<evidence type="ECO:0000313" key="3">
    <source>
        <dbReference type="Proteomes" id="UP000757604"/>
    </source>
</evidence>
<comment type="caution">
    <text evidence="2">The sequence shown here is derived from an EMBL/GenBank/DDBJ whole genome shotgun (WGS) entry which is preliminary data.</text>
</comment>
<keyword evidence="1" id="KW-0812">Transmembrane</keyword>
<dbReference type="EMBL" id="JAEUAO010000002">
    <property type="protein sequence ID" value="MBW9063220.1"/>
    <property type="molecule type" value="Genomic_DNA"/>
</dbReference>
<accession>A0ABS7H7X0</accession>